<evidence type="ECO:0000256" key="1">
    <source>
        <dbReference type="SAM" id="MobiDB-lite"/>
    </source>
</evidence>
<evidence type="ECO:0000313" key="3">
    <source>
        <dbReference type="EMBL" id="UFZ03538.1"/>
    </source>
</evidence>
<name>A0ABY3R8N4_9BRAD</name>
<dbReference type="RefSeq" id="WP_231319556.1">
    <property type="nucleotide sequence ID" value="NZ_CP088156.1"/>
</dbReference>
<feature type="compositionally biased region" description="Basic and acidic residues" evidence="1">
    <location>
        <begin position="181"/>
        <end position="196"/>
    </location>
</feature>
<evidence type="ECO:0000313" key="4">
    <source>
        <dbReference type="Proteomes" id="UP001431010"/>
    </source>
</evidence>
<feature type="transmembrane region" description="Helical" evidence="2">
    <location>
        <begin position="21"/>
        <end position="40"/>
    </location>
</feature>
<keyword evidence="2" id="KW-0812">Transmembrane</keyword>
<proteinExistence type="predicted"/>
<organism evidence="3 4">
    <name type="scientific">Bradyrhizobium ontarionense</name>
    <dbReference type="NCBI Taxonomy" id="2898149"/>
    <lineage>
        <taxon>Bacteria</taxon>
        <taxon>Pseudomonadati</taxon>
        <taxon>Pseudomonadota</taxon>
        <taxon>Alphaproteobacteria</taxon>
        <taxon>Hyphomicrobiales</taxon>
        <taxon>Nitrobacteraceae</taxon>
        <taxon>Bradyrhizobium</taxon>
    </lineage>
</organism>
<protein>
    <submittedName>
        <fullName evidence="3">Uncharacterized protein</fullName>
    </submittedName>
</protein>
<dbReference type="EMBL" id="CP088156">
    <property type="protein sequence ID" value="UFZ03538.1"/>
    <property type="molecule type" value="Genomic_DNA"/>
</dbReference>
<evidence type="ECO:0000256" key="2">
    <source>
        <dbReference type="SAM" id="Phobius"/>
    </source>
</evidence>
<keyword evidence="2" id="KW-0472">Membrane</keyword>
<sequence>MRKTEVSGRIVTGASHAAIRALRLSAVALGIGVIMAAGVARAQEGDEDDKTFEEKIIDNLMKGMGATNMETPNIDYRERSPLVVPPKLDLPPPARGAQATAPNWPKDPDEQQRRAAAAARKKDNKDPVASARPLTPAEMRVGRTASAKQTEPIQPGVSNNPMMSPSQLGFKGGLFGMFKGNDSESKPFTTEPERESLTQPPPGYQTPSPGYAYGTGPKEPLGGKQLDIMTGKER</sequence>
<keyword evidence="4" id="KW-1185">Reference proteome</keyword>
<gene>
    <name evidence="3" type="ORF">LQG66_30660</name>
</gene>
<feature type="compositionally biased region" description="Polar residues" evidence="1">
    <location>
        <begin position="146"/>
        <end position="167"/>
    </location>
</feature>
<keyword evidence="2" id="KW-1133">Transmembrane helix</keyword>
<feature type="region of interest" description="Disordered" evidence="1">
    <location>
        <begin position="83"/>
        <end position="234"/>
    </location>
</feature>
<accession>A0ABY3R8N4</accession>
<reference evidence="3" key="1">
    <citation type="journal article" date="2024" name="Antonie Van Leeuwenhoek">
        <title>Bradyrhizobium ontarionense sp. nov., a novel bacterial symbiont isolated from Aeschynomene indica (Indian jointvetch), harbours photosynthesis, nitrogen fixation and nitrous oxide (N2O) reductase genes.</title>
        <authorList>
            <person name="Bromfield E.S.P."/>
            <person name="Cloutier S."/>
        </authorList>
    </citation>
    <scope>NUCLEOTIDE SEQUENCE</scope>
    <source>
        <strain evidence="3">A19</strain>
    </source>
</reference>
<dbReference type="Proteomes" id="UP001431010">
    <property type="component" value="Chromosome"/>
</dbReference>